<feature type="compositionally biased region" description="Polar residues" evidence="1">
    <location>
        <begin position="117"/>
        <end position="132"/>
    </location>
</feature>
<feature type="compositionally biased region" description="Basic and acidic residues" evidence="1">
    <location>
        <begin position="54"/>
        <end position="66"/>
    </location>
</feature>
<keyword evidence="3" id="KW-1185">Reference proteome</keyword>
<dbReference type="InterPro" id="IPR022190">
    <property type="entry name" value="DUF3716"/>
</dbReference>
<reference evidence="2" key="2">
    <citation type="submission" date="2023-05" db="EMBL/GenBank/DDBJ databases">
        <authorList>
            <consortium name="Lawrence Berkeley National Laboratory"/>
            <person name="Steindorff A."/>
            <person name="Hensen N."/>
            <person name="Bonometti L."/>
            <person name="Westerberg I."/>
            <person name="Brannstrom I.O."/>
            <person name="Guillou S."/>
            <person name="Cros-Aarteil S."/>
            <person name="Calhoun S."/>
            <person name="Haridas S."/>
            <person name="Kuo A."/>
            <person name="Mondo S."/>
            <person name="Pangilinan J."/>
            <person name="Riley R."/>
            <person name="Labutti K."/>
            <person name="Andreopoulos B."/>
            <person name="Lipzen A."/>
            <person name="Chen C."/>
            <person name="Yanf M."/>
            <person name="Daum C."/>
            <person name="Ng V."/>
            <person name="Clum A."/>
            <person name="Ohm R."/>
            <person name="Martin F."/>
            <person name="Silar P."/>
            <person name="Natvig D."/>
            <person name="Lalanne C."/>
            <person name="Gautier V."/>
            <person name="Ament-Velasquez S.L."/>
            <person name="Kruys A."/>
            <person name="Hutchinson M.I."/>
            <person name="Powell A.J."/>
            <person name="Barry K."/>
            <person name="Miller A.N."/>
            <person name="Grigoriev I.V."/>
            <person name="Debuchy R."/>
            <person name="Gladieux P."/>
            <person name="Thoren M.H."/>
            <person name="Johannesson H."/>
        </authorList>
    </citation>
    <scope>NUCLEOTIDE SEQUENCE</scope>
    <source>
        <strain evidence="2">CBS 123565</strain>
    </source>
</reference>
<name>A0AAN6ZF34_9PEZI</name>
<evidence type="ECO:0000313" key="2">
    <source>
        <dbReference type="EMBL" id="KAK4135129.1"/>
    </source>
</evidence>
<dbReference type="Proteomes" id="UP001304895">
    <property type="component" value="Unassembled WGS sequence"/>
</dbReference>
<proteinExistence type="predicted"/>
<evidence type="ECO:0000256" key="1">
    <source>
        <dbReference type="SAM" id="MobiDB-lite"/>
    </source>
</evidence>
<comment type="caution">
    <text evidence="2">The sequence shown here is derived from an EMBL/GenBank/DDBJ whole genome shotgun (WGS) entry which is preliminary data.</text>
</comment>
<protein>
    <submittedName>
        <fullName evidence="2">Uncharacterized protein</fullName>
    </submittedName>
</protein>
<gene>
    <name evidence="2" type="ORF">BT67DRAFT_441561</name>
</gene>
<organism evidence="2 3">
    <name type="scientific">Trichocladium antarcticum</name>
    <dbReference type="NCBI Taxonomy" id="1450529"/>
    <lineage>
        <taxon>Eukaryota</taxon>
        <taxon>Fungi</taxon>
        <taxon>Dikarya</taxon>
        <taxon>Ascomycota</taxon>
        <taxon>Pezizomycotina</taxon>
        <taxon>Sordariomycetes</taxon>
        <taxon>Sordariomycetidae</taxon>
        <taxon>Sordariales</taxon>
        <taxon>Chaetomiaceae</taxon>
        <taxon>Trichocladium</taxon>
    </lineage>
</organism>
<feature type="compositionally biased region" description="Acidic residues" evidence="1">
    <location>
        <begin position="75"/>
        <end position="113"/>
    </location>
</feature>
<dbReference type="AlphaFoldDB" id="A0AAN6ZF34"/>
<reference evidence="2" key="1">
    <citation type="journal article" date="2023" name="Mol. Phylogenet. Evol.">
        <title>Genome-scale phylogeny and comparative genomics of the fungal order Sordariales.</title>
        <authorList>
            <person name="Hensen N."/>
            <person name="Bonometti L."/>
            <person name="Westerberg I."/>
            <person name="Brannstrom I.O."/>
            <person name="Guillou S."/>
            <person name="Cros-Aarteil S."/>
            <person name="Calhoun S."/>
            <person name="Haridas S."/>
            <person name="Kuo A."/>
            <person name="Mondo S."/>
            <person name="Pangilinan J."/>
            <person name="Riley R."/>
            <person name="LaButti K."/>
            <person name="Andreopoulos B."/>
            <person name="Lipzen A."/>
            <person name="Chen C."/>
            <person name="Yan M."/>
            <person name="Daum C."/>
            <person name="Ng V."/>
            <person name="Clum A."/>
            <person name="Steindorff A."/>
            <person name="Ohm R.A."/>
            <person name="Martin F."/>
            <person name="Silar P."/>
            <person name="Natvig D.O."/>
            <person name="Lalanne C."/>
            <person name="Gautier V."/>
            <person name="Ament-Velasquez S.L."/>
            <person name="Kruys A."/>
            <person name="Hutchinson M.I."/>
            <person name="Powell A.J."/>
            <person name="Barry K."/>
            <person name="Miller A.N."/>
            <person name="Grigoriev I.V."/>
            <person name="Debuchy R."/>
            <person name="Gladieux P."/>
            <person name="Hiltunen Thoren M."/>
            <person name="Johannesson H."/>
        </authorList>
    </citation>
    <scope>NUCLEOTIDE SEQUENCE</scope>
    <source>
        <strain evidence="2">CBS 123565</strain>
    </source>
</reference>
<evidence type="ECO:0000313" key="3">
    <source>
        <dbReference type="Proteomes" id="UP001304895"/>
    </source>
</evidence>
<sequence length="378" mass="39936">MPPLLSDSPSESGSDLESQDSSDSESVHTIVHSPRSGHATSNAKRKASVSVGESDGRASKALRTESSDSGSSLSDLDDEDDKAADDEAADDETADDEANDADEGDEDEDDDDDTPNHTDCASSASRAATPTVPTLHPAYPQTVRELYLSMFPHEKSCWGGRLSPALDSCLAKRIPNVPGAFNSRETHNVGAFLIQAIGDVVPDSQRCGKCVRGTAVFSACVVLGDPELVPLTGGACANCWYNRRGYRCSLRVAPVPSQASVRAPKPPRRAARPPALNVPASSTPAPVHPSYAAALAAAAAAAAAAPKPAPASASNSTPYGRSLSVEDRVRVWESRYGDMATDKLVAAQEHLNQWQEDLTTRMMAMNKVVLARLKRTEG</sequence>
<dbReference type="EMBL" id="MU853407">
    <property type="protein sequence ID" value="KAK4135129.1"/>
    <property type="molecule type" value="Genomic_DNA"/>
</dbReference>
<feature type="region of interest" description="Disordered" evidence="1">
    <location>
        <begin position="257"/>
        <end position="282"/>
    </location>
</feature>
<accession>A0AAN6ZF34</accession>
<feature type="region of interest" description="Disordered" evidence="1">
    <location>
        <begin position="1"/>
        <end position="136"/>
    </location>
</feature>
<dbReference type="Pfam" id="PF12511">
    <property type="entry name" value="DUF3716"/>
    <property type="match status" value="1"/>
</dbReference>